<dbReference type="Proteomes" id="UP000321629">
    <property type="component" value="Unassembled WGS sequence"/>
</dbReference>
<proteinExistence type="predicted"/>
<dbReference type="InterPro" id="IPR029492">
    <property type="entry name" value="DUF4435"/>
</dbReference>
<dbReference type="EMBL" id="VOWJ01000019">
    <property type="protein sequence ID" value="TXE88582.1"/>
    <property type="molecule type" value="Genomic_DNA"/>
</dbReference>
<feature type="domain" description="DUF4435" evidence="2">
    <location>
        <begin position="279"/>
        <end position="473"/>
    </location>
</feature>
<dbReference type="RefSeq" id="WP_147555335.1">
    <property type="nucleotide sequence ID" value="NZ_VOWJ01000019.1"/>
</dbReference>
<evidence type="ECO:0000259" key="1">
    <source>
        <dbReference type="Pfam" id="PF13304"/>
    </source>
</evidence>
<reference evidence="3 4" key="1">
    <citation type="submission" date="2019-07" db="EMBL/GenBank/DDBJ databases">
        <title>Rapid identification of Enteric Bacteria from Whole Genome Sequences (WGS) using Average Nucleotide Identity (ANI).</title>
        <authorList>
            <person name="Lane C."/>
        </authorList>
    </citation>
    <scope>NUCLEOTIDE SEQUENCE [LARGE SCALE GENOMIC DNA]</scope>
    <source>
        <strain evidence="3 4">2016D-0084</strain>
    </source>
</reference>
<dbReference type="Pfam" id="PF14491">
    <property type="entry name" value="DUF4435"/>
    <property type="match status" value="1"/>
</dbReference>
<dbReference type="PANTHER" id="PTHR43581:SF2">
    <property type="entry name" value="EXCINUCLEASE ATPASE SUBUNIT"/>
    <property type="match status" value="1"/>
</dbReference>
<dbReference type="InterPro" id="IPR027417">
    <property type="entry name" value="P-loop_NTPase"/>
</dbReference>
<gene>
    <name evidence="3" type="ORF">FPD38_03125</name>
</gene>
<protein>
    <submittedName>
        <fullName evidence="3">AAA family ATPase</fullName>
    </submittedName>
</protein>
<dbReference type="AlphaFoldDB" id="A0A5C7E5I1"/>
<name>A0A5C7E5I1_9BACT</name>
<dbReference type="Gene3D" id="3.40.50.300">
    <property type="entry name" value="P-loop containing nucleotide triphosphate hydrolases"/>
    <property type="match status" value="1"/>
</dbReference>
<evidence type="ECO:0000259" key="2">
    <source>
        <dbReference type="Pfam" id="PF14491"/>
    </source>
</evidence>
<evidence type="ECO:0000313" key="4">
    <source>
        <dbReference type="Proteomes" id="UP000321629"/>
    </source>
</evidence>
<feature type="domain" description="ATPase AAA-type core" evidence="1">
    <location>
        <begin position="118"/>
        <end position="234"/>
    </location>
</feature>
<dbReference type="Pfam" id="PF13304">
    <property type="entry name" value="AAA_21"/>
    <property type="match status" value="1"/>
</dbReference>
<sequence length="517" mass="61247">MEEYIYYLPDENGDKKEFKTNANSIIIVGANGSGKSRLGAWMEKECGNLYRIPAQRDTTISKHITRYSYKEAKNDLFYGNINPYNDIWQLKFNGFENATIKLHSDYDKLLSYVLVYEHEQLRQEHKSGIKTENIIDKAKNIWKEIFTHREIELKEDEFLCVMNNQHEYEARMMSDGERAVLYLIMYVLCIEKKIILIDEPELHLHPSLTNKLWSVLERHRQDCLFIYITHDLNFAANHIEADKFWIKFYNGQKWEIEKIEENDIPQELFLKLLGARRNILFVEGKSESLDTKIYSILYPQYQIIPCDGCENVLSYTKTFNEQNALHGFNAYGIIDRDFRTQEEIDSANKNKVKVLEVAEVENLFLLECVILAILEQSDEKEKFEEVKNYIFETKYKNVLQNQISEKLEKEVKYKLKSIFKESKTPEQIQEKISSLEQLIGFENLHKDIENKFNSVYESKDYDELLKIFNQKGIFEDGGFLNRVGKTKQTYIKSVLKLLREDEELRKKVLKYIPNFTE</sequence>
<dbReference type="InterPro" id="IPR051396">
    <property type="entry name" value="Bact_Antivir_Def_Nuclease"/>
</dbReference>
<comment type="caution">
    <text evidence="3">The sequence shown here is derived from an EMBL/GenBank/DDBJ whole genome shotgun (WGS) entry which is preliminary data.</text>
</comment>
<accession>A0A5C7E5I1</accession>
<dbReference type="GO" id="GO:0005524">
    <property type="term" value="F:ATP binding"/>
    <property type="evidence" value="ECO:0007669"/>
    <property type="project" value="InterPro"/>
</dbReference>
<dbReference type="InterPro" id="IPR003959">
    <property type="entry name" value="ATPase_AAA_core"/>
</dbReference>
<evidence type="ECO:0000313" key="3">
    <source>
        <dbReference type="EMBL" id="TXE88582.1"/>
    </source>
</evidence>
<dbReference type="CDD" id="cd00267">
    <property type="entry name" value="ABC_ATPase"/>
    <property type="match status" value="1"/>
</dbReference>
<dbReference type="GO" id="GO:0016887">
    <property type="term" value="F:ATP hydrolysis activity"/>
    <property type="evidence" value="ECO:0007669"/>
    <property type="project" value="InterPro"/>
</dbReference>
<dbReference type="SUPFAM" id="SSF52540">
    <property type="entry name" value="P-loop containing nucleoside triphosphate hydrolases"/>
    <property type="match status" value="1"/>
</dbReference>
<dbReference type="PANTHER" id="PTHR43581">
    <property type="entry name" value="ATP/GTP PHOSPHATASE"/>
    <property type="match status" value="1"/>
</dbReference>
<organism evidence="3 4">
    <name type="scientific">Campylobacter volucris</name>
    <dbReference type="NCBI Taxonomy" id="1031542"/>
    <lineage>
        <taxon>Bacteria</taxon>
        <taxon>Pseudomonadati</taxon>
        <taxon>Campylobacterota</taxon>
        <taxon>Epsilonproteobacteria</taxon>
        <taxon>Campylobacterales</taxon>
        <taxon>Campylobacteraceae</taxon>
        <taxon>Campylobacter</taxon>
    </lineage>
</organism>